<dbReference type="Proteomes" id="UP000221359">
    <property type="component" value="Segment"/>
</dbReference>
<dbReference type="EMBL" id="KR063281">
    <property type="protein sequence ID" value="AKJ72655.1"/>
    <property type="molecule type" value="Genomic_DNA"/>
</dbReference>
<proteinExistence type="predicted"/>
<evidence type="ECO:0000313" key="2">
    <source>
        <dbReference type="EMBL" id="AKJ72655.1"/>
    </source>
</evidence>
<evidence type="ECO:0000313" key="3">
    <source>
        <dbReference type="Proteomes" id="UP000221359"/>
    </source>
</evidence>
<name>A0A0K0N747_9CAUD</name>
<organism evidence="2 3">
    <name type="scientific">Gordonia phage GMA2</name>
    <dbReference type="NCBI Taxonomy" id="1647283"/>
    <lineage>
        <taxon>Viruses</taxon>
        <taxon>Duplodnaviria</taxon>
        <taxon>Heunggongvirae</taxon>
        <taxon>Uroviricota</taxon>
        <taxon>Caudoviricetes</taxon>
        <taxon>Gimaduovirus</taxon>
        <taxon>Gimaduovirus GMA2</taxon>
    </lineage>
</organism>
<feature type="region of interest" description="Disordered" evidence="1">
    <location>
        <begin position="1"/>
        <end position="25"/>
    </location>
</feature>
<keyword evidence="3" id="KW-1185">Reference proteome</keyword>
<reference evidence="2 3" key="1">
    <citation type="journal article" date="2015" name="PLoS ONE">
        <title>Lysis to Kill: Evaluation of the Lytic Abilities, and Genomics of Nine Bacteriophages Infective for Gordonia spp. and Their Potential Use in Activated Sludge Foam Biocontrol.</title>
        <authorList>
            <person name="Dyson Z.A."/>
            <person name="Tucci J."/>
            <person name="Seviour R.J."/>
            <person name="Petrovski S."/>
        </authorList>
    </citation>
    <scope>NUCLEOTIDE SEQUENCE [LARGE SCALE GENOMIC DNA]</scope>
</reference>
<accession>A0A0K0N747</accession>
<sequence>MGPLEEPNHPMSLSQRAKHSPLSDVHDVEDSNGFFEAARSHVTSSVLISVAENPKTGLMRELWLYRVAKTADFSGFGFEKDVPIYLYAGCEIDVEKDQAHIISSVSTAYVTRDYMDAIWKCLNLGLDRMIEKSNRD</sequence>
<evidence type="ECO:0000256" key="1">
    <source>
        <dbReference type="SAM" id="MobiDB-lite"/>
    </source>
</evidence>
<protein>
    <submittedName>
        <fullName evidence="2">Uncharacterized protein</fullName>
    </submittedName>
</protein>
<gene>
    <name evidence="2" type="ORF">GMA2_117</name>
</gene>